<dbReference type="PANTHER" id="PTHR15977">
    <property type="entry name" value="CILIA- AND FLAGELLA-ASSOCIATED PROTEIN 46"/>
    <property type="match status" value="1"/>
</dbReference>
<protein>
    <recommendedName>
        <fullName evidence="5">Cilia- and flagella-associated protein 46</fullName>
    </recommendedName>
</protein>
<reference evidence="3" key="1">
    <citation type="submission" date="2019-10" db="EMBL/GenBank/DDBJ databases">
        <title>The sequence and de novo assembly of the wild yak genome.</title>
        <authorList>
            <person name="Liu Y."/>
        </authorList>
    </citation>
    <scope>NUCLEOTIDE SEQUENCE [LARGE SCALE GENOMIC DNA]</scope>
    <source>
        <strain evidence="3">WY2019</strain>
    </source>
</reference>
<organism evidence="3 4">
    <name type="scientific">Bos mutus</name>
    <name type="common">wild yak</name>
    <dbReference type="NCBI Taxonomy" id="72004"/>
    <lineage>
        <taxon>Eukaryota</taxon>
        <taxon>Metazoa</taxon>
        <taxon>Chordata</taxon>
        <taxon>Craniata</taxon>
        <taxon>Vertebrata</taxon>
        <taxon>Euteleostomi</taxon>
        <taxon>Mammalia</taxon>
        <taxon>Eutheria</taxon>
        <taxon>Laurasiatheria</taxon>
        <taxon>Artiodactyla</taxon>
        <taxon>Ruminantia</taxon>
        <taxon>Pecora</taxon>
        <taxon>Bovidae</taxon>
        <taxon>Bovinae</taxon>
        <taxon>Bos</taxon>
    </lineage>
</organism>
<dbReference type="InterPro" id="IPR039586">
    <property type="entry name" value="CFAP46"/>
</dbReference>
<dbReference type="Pfam" id="PF25439">
    <property type="entry name" value="TPR_CFAP46_N"/>
    <property type="match status" value="1"/>
</dbReference>
<keyword evidence="4" id="KW-1185">Reference proteome</keyword>
<evidence type="ECO:0000313" key="3">
    <source>
        <dbReference type="EMBL" id="MXQ94355.1"/>
    </source>
</evidence>
<feature type="coiled-coil region" evidence="1">
    <location>
        <begin position="532"/>
        <end position="566"/>
    </location>
</feature>
<feature type="region of interest" description="Disordered" evidence="2">
    <location>
        <begin position="1"/>
        <end position="44"/>
    </location>
</feature>
<feature type="compositionally biased region" description="Basic and acidic residues" evidence="2">
    <location>
        <begin position="2546"/>
        <end position="2559"/>
    </location>
</feature>
<evidence type="ECO:0000256" key="1">
    <source>
        <dbReference type="SAM" id="Coils"/>
    </source>
</evidence>
<dbReference type="GO" id="GO:0035082">
    <property type="term" value="P:axoneme assembly"/>
    <property type="evidence" value="ECO:0007669"/>
    <property type="project" value="InterPro"/>
</dbReference>
<dbReference type="Proteomes" id="UP000322234">
    <property type="component" value="Unassembled WGS sequence"/>
</dbReference>
<evidence type="ECO:0000313" key="4">
    <source>
        <dbReference type="Proteomes" id="UP000322234"/>
    </source>
</evidence>
<dbReference type="GO" id="GO:0060294">
    <property type="term" value="P:cilium movement involved in cell motility"/>
    <property type="evidence" value="ECO:0007669"/>
    <property type="project" value="InterPro"/>
</dbReference>
<accession>A0A6B0RX03</accession>
<keyword evidence="1" id="KW-0175">Coiled coil</keyword>
<evidence type="ECO:0000256" key="2">
    <source>
        <dbReference type="SAM" id="MobiDB-lite"/>
    </source>
</evidence>
<sequence>MCQRRPEPQQRSSLILPLPHPPSPPGSWSTLPHPPSPPGSWSTLPHPPRSTRILVYTASSTQVHPDPGLLCLIHPGPPGSWSTLPHPPRSTRILVCSASSTQVHLDPGLLCLIHPSSTRILVCSAWSTQVHPDPGLHCLIHPSSTRILVCSVSSTPGPPGSWSALPHPPRSTRILVCSTWSTPGPPGSWSALLAVGKSVDCYNPLCSWPCGILLFVTVSLECADADSLRRAYQLIKSANLGKSEFDPTESFSPDLFVVCAEQALKMGQREVSEDCIQMYFKVKGPVTQFLGRAHLCRAQLCAPKSTENMEEFENCVTQYMKAINFAKGEPRYYFLVYNASVLYWQMVRPFLKPGYRHHLVPSLAQMVSALSQTEEEDKEWQAELMLELLQCYLQAGESEEAAKLCATAAPFIKAHVPQKYRQMFALMVRHELMDELQLKEERRSSTSLSVTFHINMLKAKLDQNDLPENVNKILKDTYRRLSQYNHQRFPSVREEKMILLFELAHLSLILKCWEIASDCLSDLKKMDSKDPARLMEVECLEYELEAVRLENKIKTYTREAVEAQLDIVRRLDATLQRAVRLGEPRLVHTVCATQWNTCLPLLQHNLRHHLRKPLTSLADVLEKADSLAAQLRCQVHVELAHIEEDADRLEPATEHLRKAALLDGLGLYQDKITRALNRLQLCTLLYQVPARDEDRATMAIEQAKKAMPKDSVRKKRALLVNAGLALAPDTFQIVLDGENEAKVSTGKTRGRFAYLFAKARHHTLSVDKAVGHLRRLGGQNDKERIHIWAELAKVARKQNVWDVCRTASRFCLLYDSVKVKKLAKFKRGKKKKGWDGPGQDSWGHSEAALQKQASPTLLRKFAEVGFISAEATVHLLQSEGVQLNNRPTPPEDVSQHPMGYIPECPEDNAEWIMYRSWVEGLSQYAMNCWLRSADIGQEIQEPWIVQNAVVYVLNHNHHLIKAGRQRELLDALYHLLGIMKAVGHSGDSLLLAMLCSALARGLIIHWIPALAPEKARKQARSNPLHTPLDPEAASEVRAAVEICEFALNLTNGMEPEEVVPVSARQQLIATWVKGKQLLQQQIGPRLGVEEQSTNEDINCTTRVLVALEMYSCNGLGLMDFTVPPLAQLVKMASECAWSDLLVELQTLMRLTHFTYMARDHEATMACSQKAIQMGIKYLRTFNPVEVQLLAEMLSSVACIQGRSIMENLKGRKQLRLAAAKAFIESARFAGVAGSSALVMLAARHYWNTWLPLLSSAGSRKKCKSATQRIISIINKTEARKQEKGGTLLLHQWPTADFQSGGMTEGNFLPGTEDDLTLRAALYGLLFHTHADQDDWEGGLKVLDEAMQVLPRTAHRLLIFKHMVIVKAKLGQSFLMEIQKFRDQSEEYLALMWQRLALNSKSVHGELACYHNAIQALQKPESEWQKVDYIMEFSERLYYKQFPLEDVIFHLKWAIDILLRMRPVGGVPEPAGVGAVGAEDTDKPASTLGALEGPGDPGPPSLQELQSVRQLETLARAYTLLALVVTPSGAGHQDYCLMAYAFLHRIWQVSFSTAGKSTSESRISAVASSHLLGCLPRAHDLYSHGAPWMSASSSTSQSRAWLLALQFQSPAPGKCLEDLPSSLEEWASYACPEEVISVFRQDQSDFTINSSTMQKPTYSLYYLDHLVQALQKMFLHELAVPVLQLGVLIAASVVESKSLKDLYHLRLALACSDLRLREAATYHEEVVGQAYICDVEQASCRKEIALKKEKNKEPLLEENLPTLNEPPTSAPQAETKPLVAKDKILKVNEETGRGLDGTSFPLLWTLKAEVLLAMDLYQPARLLLSEAYLAFQELGDPLAQSRCLHLLAQLANKEKKHGQARRMVEQAQRLGGSEEFWYQSTLTLADTLLSAEGERRETLVCKLFQKLIDTFNVLKKERPNRMPVLEFMTTDLEARCVHLQIRAVREQLDRDPLESLFLMLEIENRLLEVEEKFASIGHEERCMDIQLERARMKRLCAQSEKYEEQRTARYLEAYDLAQRAVAGAVDLFLSVQSLLSLHDLQNVSSPLMRRLRHLRLSLVEGCLDTLQLTWEDARQRQLEQSSTDKLLSDFLQSPSDYTAVGLKWFNLKHCLAHVVLAQLGSLQSLSTECEEPHPRLLGLAGKALRLLAENWDLLLPACSWEESLWGAAELSSLRGLEVNQEDLEHEGPYSELLSFRATPEEQRKGWDQRRRVVLAQQYLAQASEVLLQCLQGALGSNLLDIAAAASLEMVECMGILEPATACQFLALSQSCSASERMRDVLLAATANTSSSQLAALLQLQDRLRRQERTSTNLCASVEQRLAAISKAWQNLWVTEQHFNLLNDIPPTMRIVFLHHSRDGTHLYGASYDKPNSIPAAKGRTLQTGRSCKVARVAVSPADFSRLLARVQQFREQAQAEAYSGDMALSTGLESEGVHPMGEDRALPRFEAVLKSMEQYLQPLFPLLSCPPEPRAPIPMVVADSGKTKGKDKERKASLSQVQPEVADDVILIADRDLLELPLEGLSVFDDGLVSSLSREFSLQMLCNRLRREEPEGSMKKESRGKDHKKRGTTRKAGKGSIPRIVPSHCVLVDSDSFKFVVDPYEEAQGPEMLTPVSVTREILERFRDTFTAKWTGHLGNKQFPSQAEWEQLLGSCTGFFFYGMENFLSHILVERLAAMNLEECQMMVLLDLAQSYESVRRHAESSESRSELQLSLEEPVETAILLSLVGVGSIVASQWPTVLQDNAMRARVLWENESLHAWKDRPAALRPQLQGSERLPITLNTVLYGLPHQAIV</sequence>
<dbReference type="PANTHER" id="PTHR15977:SF15">
    <property type="entry name" value="CILIA- AND FLAGELLA-ASSOCIATED PROTEIN 46"/>
    <property type="match status" value="1"/>
</dbReference>
<name>A0A6B0RX03_9CETA</name>
<feature type="compositionally biased region" description="Basic residues" evidence="2">
    <location>
        <begin position="2560"/>
        <end position="2572"/>
    </location>
</feature>
<dbReference type="InterPro" id="IPR057466">
    <property type="entry name" value="CFAP46_TPR"/>
</dbReference>
<feature type="region of interest" description="Disordered" evidence="2">
    <location>
        <begin position="1475"/>
        <end position="1497"/>
    </location>
</feature>
<comment type="caution">
    <text evidence="3">The sequence shown here is derived from an EMBL/GenBank/DDBJ whole genome shotgun (WGS) entry which is preliminary data.</text>
</comment>
<feature type="region of interest" description="Disordered" evidence="2">
    <location>
        <begin position="2546"/>
        <end position="2574"/>
    </location>
</feature>
<proteinExistence type="predicted"/>
<dbReference type="EMBL" id="VBQZ03000109">
    <property type="protein sequence ID" value="MXQ94355.1"/>
    <property type="molecule type" value="Genomic_DNA"/>
</dbReference>
<gene>
    <name evidence="3" type="ORF">E5288_WYG001196</name>
</gene>
<evidence type="ECO:0008006" key="5">
    <source>
        <dbReference type="Google" id="ProtNLM"/>
    </source>
</evidence>